<evidence type="ECO:0000256" key="1">
    <source>
        <dbReference type="ARBA" id="ARBA00022617"/>
    </source>
</evidence>
<gene>
    <name evidence="6" type="ORF">DJ568_00450</name>
</gene>
<dbReference type="InterPro" id="IPR051459">
    <property type="entry name" value="Cytochrome_c-type_DH"/>
</dbReference>
<protein>
    <submittedName>
        <fullName evidence="6">Cytochrome C</fullName>
    </submittedName>
</protein>
<organism evidence="6 7">
    <name type="scientific">Mucilaginibacter hurinus</name>
    <dbReference type="NCBI Taxonomy" id="2201324"/>
    <lineage>
        <taxon>Bacteria</taxon>
        <taxon>Pseudomonadati</taxon>
        <taxon>Bacteroidota</taxon>
        <taxon>Sphingobacteriia</taxon>
        <taxon>Sphingobacteriales</taxon>
        <taxon>Sphingobacteriaceae</taxon>
        <taxon>Mucilaginibacter</taxon>
    </lineage>
</organism>
<dbReference type="PANTHER" id="PTHR35008">
    <property type="entry name" value="BLL4482 PROTEIN-RELATED"/>
    <property type="match status" value="1"/>
</dbReference>
<sequence>MKKFKKWIAIILILVVVIVISGVSYVSLALPDVGDPEDIKVERTPERIARGEYLANHVTVCVDCHSTRDWAKFAGPINNDVIGAGGELFDFRAGIPGEIYTPNITPVNLERYTDGELFRAITTGVKKDGSAIFPIMPWQNYSKMDREDIYDIIAYIRSLKPHGKNYPPHKLDFPLNLLVNTFPKPAALGKRPAESDTLKYGEYLVTAAACIDCHTKDDKGKLVPGMEFGGGRMFPMPGGELRSANITPDKNTGIGTWTKEQFVARFRQYADGTAQAYPVKPNEFQTIMPWWKYGGMKVSDLEAMYAYLRTIKPISNPVVKYQQVKQ</sequence>
<dbReference type="AlphaFoldDB" id="A0A367GTF3"/>
<dbReference type="GO" id="GO:0020037">
    <property type="term" value="F:heme binding"/>
    <property type="evidence" value="ECO:0007669"/>
    <property type="project" value="InterPro"/>
</dbReference>
<dbReference type="PANTHER" id="PTHR35008:SF4">
    <property type="entry name" value="BLL4482 PROTEIN"/>
    <property type="match status" value="1"/>
</dbReference>
<evidence type="ECO:0000256" key="4">
    <source>
        <dbReference type="PROSITE-ProRule" id="PRU00433"/>
    </source>
</evidence>
<accession>A0A367GTF3</accession>
<keyword evidence="7" id="KW-1185">Reference proteome</keyword>
<name>A0A367GTF3_9SPHI</name>
<dbReference type="EMBL" id="QGDC01000001">
    <property type="protein sequence ID" value="RCH56365.1"/>
    <property type="molecule type" value="Genomic_DNA"/>
</dbReference>
<dbReference type="GO" id="GO:0009055">
    <property type="term" value="F:electron transfer activity"/>
    <property type="evidence" value="ECO:0007669"/>
    <property type="project" value="InterPro"/>
</dbReference>
<dbReference type="SUPFAM" id="SSF46626">
    <property type="entry name" value="Cytochrome c"/>
    <property type="match status" value="2"/>
</dbReference>
<dbReference type="RefSeq" id="WP_114003263.1">
    <property type="nucleotide sequence ID" value="NZ_QGDC01000001.1"/>
</dbReference>
<dbReference type="Gene3D" id="1.10.760.10">
    <property type="entry name" value="Cytochrome c-like domain"/>
    <property type="match status" value="2"/>
</dbReference>
<evidence type="ECO:0000313" key="6">
    <source>
        <dbReference type="EMBL" id="RCH56365.1"/>
    </source>
</evidence>
<dbReference type="OrthoDB" id="9809720at2"/>
<dbReference type="GO" id="GO:0046872">
    <property type="term" value="F:metal ion binding"/>
    <property type="evidence" value="ECO:0007669"/>
    <property type="project" value="UniProtKB-KW"/>
</dbReference>
<evidence type="ECO:0000259" key="5">
    <source>
        <dbReference type="PROSITE" id="PS51007"/>
    </source>
</evidence>
<proteinExistence type="predicted"/>
<dbReference type="PROSITE" id="PS51007">
    <property type="entry name" value="CYTC"/>
    <property type="match status" value="2"/>
</dbReference>
<reference evidence="6 7" key="1">
    <citation type="submission" date="2018-05" db="EMBL/GenBank/DDBJ databases">
        <title>Mucilaginibacter hurinus sp. nov., isolated from briquette warehouse soil.</title>
        <authorList>
            <person name="Choi L."/>
        </authorList>
    </citation>
    <scope>NUCLEOTIDE SEQUENCE [LARGE SCALE GENOMIC DNA]</scope>
    <source>
        <strain evidence="6 7">ZR32</strain>
    </source>
</reference>
<keyword evidence="3 4" id="KW-0408">Iron</keyword>
<feature type="domain" description="Cytochrome c" evidence="5">
    <location>
        <begin position="196"/>
        <end position="312"/>
    </location>
</feature>
<comment type="caution">
    <text evidence="6">The sequence shown here is derived from an EMBL/GenBank/DDBJ whole genome shotgun (WGS) entry which is preliminary data.</text>
</comment>
<feature type="domain" description="Cytochrome c" evidence="5">
    <location>
        <begin position="46"/>
        <end position="160"/>
    </location>
</feature>
<keyword evidence="1 4" id="KW-0349">Heme</keyword>
<keyword evidence="2 4" id="KW-0479">Metal-binding</keyword>
<dbReference type="Proteomes" id="UP000253209">
    <property type="component" value="Unassembled WGS sequence"/>
</dbReference>
<evidence type="ECO:0000256" key="2">
    <source>
        <dbReference type="ARBA" id="ARBA00022723"/>
    </source>
</evidence>
<evidence type="ECO:0000256" key="3">
    <source>
        <dbReference type="ARBA" id="ARBA00023004"/>
    </source>
</evidence>
<dbReference type="InterPro" id="IPR036909">
    <property type="entry name" value="Cyt_c-like_dom_sf"/>
</dbReference>
<dbReference type="InterPro" id="IPR009056">
    <property type="entry name" value="Cyt_c-like_dom"/>
</dbReference>
<evidence type="ECO:0000313" key="7">
    <source>
        <dbReference type="Proteomes" id="UP000253209"/>
    </source>
</evidence>
<dbReference type="Pfam" id="PF00034">
    <property type="entry name" value="Cytochrom_C"/>
    <property type="match status" value="1"/>
</dbReference>